<organism evidence="2 3">
    <name type="scientific">Tabrizicola piscis</name>
    <dbReference type="NCBI Taxonomy" id="2494374"/>
    <lineage>
        <taxon>Bacteria</taxon>
        <taxon>Pseudomonadati</taxon>
        <taxon>Pseudomonadota</taxon>
        <taxon>Alphaproteobacteria</taxon>
        <taxon>Rhodobacterales</taxon>
        <taxon>Paracoccaceae</taxon>
        <taxon>Tabrizicola</taxon>
    </lineage>
</organism>
<dbReference type="InterPro" id="IPR011044">
    <property type="entry name" value="Quino_amine_DH_bsu"/>
</dbReference>
<reference evidence="2 3" key="1">
    <citation type="submission" date="2018-12" db="EMBL/GenBank/DDBJ databases">
        <title>Complete genome sequencing of Tabrizicola sp. K13M18.</title>
        <authorList>
            <person name="Bae J.-W."/>
        </authorList>
    </citation>
    <scope>NUCLEOTIDE SEQUENCE [LARGE SCALE GENOMIC DNA]</scope>
    <source>
        <strain evidence="2 3">K13M18</strain>
    </source>
</reference>
<evidence type="ECO:0000313" key="3">
    <source>
        <dbReference type="Proteomes" id="UP000282002"/>
    </source>
</evidence>
<evidence type="ECO:0000313" key="2">
    <source>
        <dbReference type="EMBL" id="AZL59501.1"/>
    </source>
</evidence>
<dbReference type="AlphaFoldDB" id="A0A3S8U7C1"/>
<feature type="signal peptide" evidence="1">
    <location>
        <begin position="1"/>
        <end position="22"/>
    </location>
</feature>
<dbReference type="PIRSF" id="PIRSF028101">
    <property type="entry name" value="UCP028101"/>
    <property type="match status" value="1"/>
</dbReference>
<name>A0A3S8U7C1_9RHOB</name>
<dbReference type="Pfam" id="PF07433">
    <property type="entry name" value="DUF1513"/>
    <property type="match status" value="1"/>
</dbReference>
<protein>
    <submittedName>
        <fullName evidence="2">DUF1513 domain-containing protein</fullName>
    </submittedName>
</protein>
<dbReference type="InterPro" id="IPR008311">
    <property type="entry name" value="UCP028101"/>
</dbReference>
<accession>A0A3S8U7C1</accession>
<feature type="chain" id="PRO_5019462189" evidence="1">
    <location>
        <begin position="23"/>
        <end position="352"/>
    </location>
</feature>
<dbReference type="SUPFAM" id="SSF50969">
    <property type="entry name" value="YVTN repeat-like/Quinoprotein amine dehydrogenase"/>
    <property type="match status" value="1"/>
</dbReference>
<gene>
    <name evidence="2" type="ORF">EI545_12015</name>
</gene>
<keyword evidence="1" id="KW-0732">Signal</keyword>
<dbReference type="KEGG" id="taw:EI545_12015"/>
<proteinExistence type="predicted"/>
<dbReference type="Proteomes" id="UP000282002">
    <property type="component" value="Chromosome"/>
</dbReference>
<dbReference type="EMBL" id="CP034328">
    <property type="protein sequence ID" value="AZL59501.1"/>
    <property type="molecule type" value="Genomic_DNA"/>
</dbReference>
<evidence type="ECO:0000256" key="1">
    <source>
        <dbReference type="SAM" id="SignalP"/>
    </source>
</evidence>
<dbReference type="OrthoDB" id="5624218at2"/>
<dbReference type="RefSeq" id="WP_125325696.1">
    <property type="nucleotide sequence ID" value="NZ_CP034328.1"/>
</dbReference>
<dbReference type="Gene3D" id="2.130.10.10">
    <property type="entry name" value="YVTN repeat-like/Quinoprotein amine dehydrogenase"/>
    <property type="match status" value="1"/>
</dbReference>
<keyword evidence="3" id="KW-1185">Reference proteome</keyword>
<dbReference type="InterPro" id="IPR015943">
    <property type="entry name" value="WD40/YVTN_repeat-like_dom_sf"/>
</dbReference>
<sequence>MMQRRAFLATLAAACAPRLTWADVGSPAFLAAGKLGQTFHLHALSATGESLFQIPLPGRGHAAAAHPTRAEAVAFARRPGTFAMVIDCATGAVTHRLTPPPELQFNGHGAFSADGTLLMTSEVMADTSQGRIGLWDTRAYTRLTDWPSHGIGPHEIRLRPDGTLAVANGGIQTDPVDRTKLNIPTMRPNLSLLTPDGTLLDQMSLPDLPQNSIRHLALMGDTIAFAMQWEGDLAEPVPQLGLWQPGTAPVLCTPAPEEAFTMQGYAGSVAATDSRLLVTSPKGGAAMIFGSDGTNIATHRRADLCGAATHAGGFLLTDGLGAIWAADDDGLTRLGAGDTAWDNHLVSLGTTA</sequence>